<comment type="caution">
    <text evidence="8">The sequence shown here is derived from an EMBL/GenBank/DDBJ whole genome shotgun (WGS) entry which is preliminary data.</text>
</comment>
<feature type="domain" description="EamA" evidence="7">
    <location>
        <begin position="159"/>
        <end position="293"/>
    </location>
</feature>
<keyword evidence="3 6" id="KW-0812">Transmembrane</keyword>
<keyword evidence="5 6" id="KW-0472">Membrane</keyword>
<feature type="transmembrane region" description="Helical" evidence="6">
    <location>
        <begin position="276"/>
        <end position="294"/>
    </location>
</feature>
<feature type="transmembrane region" description="Helical" evidence="6">
    <location>
        <begin position="36"/>
        <end position="58"/>
    </location>
</feature>
<sequence length="299" mass="31831">MNIGKKYIGIISILMASVLWGTTGVAAQFAPEVSALAIGSGAMGIGGLLQSVIALPCLKNYQGKLYSQKGWIILGALAVMFYPLAFYGSMRVASITVGTVVSIGSAPFFSAVLENIMDHFKVTLQWVIGAFMGVSGIILLCFSAQHTLYSPISFARISLGILLGLLAGFTYAFYTWVARHLIHHEIPSKAAMGSIFGVGGLLLLPVLLITGGTYLNSWSNLSVGIYMATIPMFIGYLCFGYGLSFVPTSMATLITLLEPVIATFLAVIIVGEKFSGFGWLGIGLIFLCLVCISIPNNKK</sequence>
<comment type="subcellular location">
    <subcellularLocation>
        <location evidence="1">Membrane</location>
        <topology evidence="1">Multi-pass membrane protein</topology>
    </subcellularLocation>
</comment>
<evidence type="ECO:0000256" key="6">
    <source>
        <dbReference type="SAM" id="Phobius"/>
    </source>
</evidence>
<dbReference type="Proteomes" id="UP000247565">
    <property type="component" value="Unassembled WGS sequence"/>
</dbReference>
<feature type="transmembrane region" description="Helical" evidence="6">
    <location>
        <begin position="190"/>
        <end position="211"/>
    </location>
</feature>
<evidence type="ECO:0000256" key="3">
    <source>
        <dbReference type="ARBA" id="ARBA00022692"/>
    </source>
</evidence>
<reference evidence="8 9" key="1">
    <citation type="submission" date="2018-05" db="EMBL/GenBank/DDBJ databases">
        <title>Reference genomes for bee gut microbiota database.</title>
        <authorList>
            <person name="Ellegaard K.M."/>
        </authorList>
    </citation>
    <scope>NUCLEOTIDE SEQUENCE [LARGE SCALE GENOMIC DNA]</scope>
    <source>
        <strain evidence="8 9">ESL0284</strain>
    </source>
</reference>
<organism evidence="8 9">
    <name type="scientific">Commensalibacter melissae</name>
    <dbReference type="NCBI Taxonomy" id="2070537"/>
    <lineage>
        <taxon>Bacteria</taxon>
        <taxon>Pseudomonadati</taxon>
        <taxon>Pseudomonadota</taxon>
        <taxon>Alphaproteobacteria</taxon>
        <taxon>Acetobacterales</taxon>
        <taxon>Acetobacteraceae</taxon>
    </lineage>
</organism>
<dbReference type="EMBL" id="QGLT01000003">
    <property type="protein sequence ID" value="PXZ00245.1"/>
    <property type="molecule type" value="Genomic_DNA"/>
</dbReference>
<evidence type="ECO:0000256" key="2">
    <source>
        <dbReference type="ARBA" id="ARBA00007362"/>
    </source>
</evidence>
<dbReference type="InterPro" id="IPR037185">
    <property type="entry name" value="EmrE-like"/>
</dbReference>
<keyword evidence="4 6" id="KW-1133">Transmembrane helix</keyword>
<evidence type="ECO:0000256" key="1">
    <source>
        <dbReference type="ARBA" id="ARBA00004141"/>
    </source>
</evidence>
<dbReference type="GO" id="GO:0016020">
    <property type="term" value="C:membrane"/>
    <property type="evidence" value="ECO:0007669"/>
    <property type="project" value="UniProtKB-SubCell"/>
</dbReference>
<feature type="transmembrane region" description="Helical" evidence="6">
    <location>
        <begin position="70"/>
        <end position="87"/>
    </location>
</feature>
<comment type="similarity">
    <text evidence="2">Belongs to the EamA transporter family.</text>
</comment>
<evidence type="ECO:0000256" key="5">
    <source>
        <dbReference type="ARBA" id="ARBA00023136"/>
    </source>
</evidence>
<dbReference type="InterPro" id="IPR000620">
    <property type="entry name" value="EamA_dom"/>
</dbReference>
<proteinExistence type="inferred from homology"/>
<feature type="transmembrane region" description="Helical" evidence="6">
    <location>
        <begin position="250"/>
        <end position="270"/>
    </location>
</feature>
<feature type="transmembrane region" description="Helical" evidence="6">
    <location>
        <begin position="223"/>
        <end position="243"/>
    </location>
</feature>
<dbReference type="SUPFAM" id="SSF103481">
    <property type="entry name" value="Multidrug resistance efflux transporter EmrE"/>
    <property type="match status" value="2"/>
</dbReference>
<gene>
    <name evidence="8" type="ORF">DK869_06315</name>
</gene>
<keyword evidence="9" id="KW-1185">Reference proteome</keyword>
<dbReference type="AlphaFoldDB" id="A0A318MWG9"/>
<feature type="transmembrane region" description="Helical" evidence="6">
    <location>
        <begin position="124"/>
        <end position="145"/>
    </location>
</feature>
<protein>
    <submittedName>
        <fullName evidence="8">EamA family transporter</fullName>
    </submittedName>
</protein>
<evidence type="ECO:0000259" key="7">
    <source>
        <dbReference type="Pfam" id="PF00892"/>
    </source>
</evidence>
<evidence type="ECO:0000313" key="8">
    <source>
        <dbReference type="EMBL" id="PXZ00245.1"/>
    </source>
</evidence>
<dbReference type="RefSeq" id="WP_110439168.1">
    <property type="nucleotide sequence ID" value="NZ_JACFQJ010000002.1"/>
</dbReference>
<feature type="transmembrane region" description="Helical" evidence="6">
    <location>
        <begin position="7"/>
        <end position="30"/>
    </location>
</feature>
<name>A0A318MWG9_9PROT</name>
<feature type="transmembrane region" description="Helical" evidence="6">
    <location>
        <begin position="157"/>
        <end position="178"/>
    </location>
</feature>
<dbReference type="PANTHER" id="PTHR32322:SF2">
    <property type="entry name" value="EAMA DOMAIN-CONTAINING PROTEIN"/>
    <property type="match status" value="1"/>
</dbReference>
<evidence type="ECO:0000256" key="4">
    <source>
        <dbReference type="ARBA" id="ARBA00022989"/>
    </source>
</evidence>
<evidence type="ECO:0000313" key="9">
    <source>
        <dbReference type="Proteomes" id="UP000247565"/>
    </source>
</evidence>
<accession>A0A318MWG9</accession>
<feature type="transmembrane region" description="Helical" evidence="6">
    <location>
        <begin position="93"/>
        <end position="112"/>
    </location>
</feature>
<feature type="domain" description="EamA" evidence="7">
    <location>
        <begin position="8"/>
        <end position="140"/>
    </location>
</feature>
<dbReference type="Pfam" id="PF00892">
    <property type="entry name" value="EamA"/>
    <property type="match status" value="2"/>
</dbReference>
<dbReference type="OrthoDB" id="9787117at2"/>
<dbReference type="PANTHER" id="PTHR32322">
    <property type="entry name" value="INNER MEMBRANE TRANSPORTER"/>
    <property type="match status" value="1"/>
</dbReference>
<dbReference type="InterPro" id="IPR050638">
    <property type="entry name" value="AA-Vitamin_Transporters"/>
</dbReference>